<comment type="similarity">
    <text evidence="2">Belongs to the transferase hexapeptide repeat family.</text>
</comment>
<dbReference type="UniPathway" id="UPA00136">
    <property type="reaction ID" value="UER00199"/>
</dbReference>
<evidence type="ECO:0000256" key="6">
    <source>
        <dbReference type="ARBA" id="ARBA00023315"/>
    </source>
</evidence>
<dbReference type="GO" id="GO:0006535">
    <property type="term" value="P:cysteine biosynthetic process from serine"/>
    <property type="evidence" value="ECO:0007669"/>
    <property type="project" value="InterPro"/>
</dbReference>
<keyword evidence="4" id="KW-0028">Amino-acid biosynthesis</keyword>
<evidence type="ECO:0000256" key="5">
    <source>
        <dbReference type="ARBA" id="ARBA00022679"/>
    </source>
</evidence>
<evidence type="ECO:0000256" key="3">
    <source>
        <dbReference type="ARBA" id="ARBA00013266"/>
    </source>
</evidence>
<organism evidence="8">
    <name type="scientific">Eucampia antarctica</name>
    <dbReference type="NCBI Taxonomy" id="49252"/>
    <lineage>
        <taxon>Eukaryota</taxon>
        <taxon>Sar</taxon>
        <taxon>Stramenopiles</taxon>
        <taxon>Ochrophyta</taxon>
        <taxon>Bacillariophyta</taxon>
        <taxon>Mediophyceae</taxon>
        <taxon>Biddulphiophycidae</taxon>
        <taxon>Hemiaulales</taxon>
        <taxon>Hemiaulaceae</taxon>
        <taxon>Eucampia</taxon>
    </lineage>
</organism>
<dbReference type="InterPro" id="IPR005881">
    <property type="entry name" value="Ser_O-AcTrfase"/>
</dbReference>
<sequence>MTFEKKVSDPVFQQLLDEGNQAKEEEPFFSCVLNKTIFSSDVSTFEELVAMIICRRLVQSCGSNPDVCPVYLQKSILEALTTKEYTEMGHLPQKSIREDSATYVRRDPACKTLLEVVLFFKGFAALVCHRAARYFWKKKNSRYTALWLQSQASSAFGVDIHPLAEIGCGVMLDHATGIVIGETATVGDGCTILHGVTLGGTGRESGDRHPKVGRDVLIGAGAKILGNIRLGDGSKIGAGSIVLRPVPSGATAVGVPAKIVGWAKEKRPGSTVDMQLLDVIHAGTETEISQPSSMTDDNILDSSGDPSFNPVSNMLDSFSKTNINEISKDETSIVAVTKNHDNNDNLNSVKTEMSTSKLKIESVSPKNKICTQKRQLCFSSSFFSSAIEEVKNDTDICSPFRLFLSCKSATQGCISYPELRCLLLHYANATDCQAGEIFFSLLQESSRPELGYIHPPEIFKTKFLDIAIGKAGLERQKCEMILNDFDQINNKRATVAE</sequence>
<gene>
    <name evidence="8" type="ORF">EANT1437_LOCUS15571</name>
</gene>
<dbReference type="FunFam" id="2.160.10.10:FF:000002">
    <property type="entry name" value="Serine acetyltransferase"/>
    <property type="match status" value="1"/>
</dbReference>
<dbReference type="Pfam" id="PF00132">
    <property type="entry name" value="Hexapep"/>
    <property type="match status" value="1"/>
</dbReference>
<proteinExistence type="inferred from homology"/>
<dbReference type="SMART" id="SM00971">
    <property type="entry name" value="SATase_N"/>
    <property type="match status" value="1"/>
</dbReference>
<evidence type="ECO:0000259" key="7">
    <source>
        <dbReference type="SMART" id="SM00971"/>
    </source>
</evidence>
<dbReference type="Pfam" id="PF06426">
    <property type="entry name" value="SATase_N"/>
    <property type="match status" value="1"/>
</dbReference>
<keyword evidence="6" id="KW-0012">Acyltransferase</keyword>
<dbReference type="AlphaFoldDB" id="A0A7S2WQ32"/>
<feature type="domain" description="Serine acetyltransferase N-terminal" evidence="7">
    <location>
        <begin position="11"/>
        <end position="128"/>
    </location>
</feature>
<dbReference type="InterPro" id="IPR010493">
    <property type="entry name" value="Ser_AcTrfase_N"/>
</dbReference>
<dbReference type="Gene3D" id="1.10.3130.10">
    <property type="entry name" value="serine acetyltransferase, domain 1"/>
    <property type="match status" value="1"/>
</dbReference>
<evidence type="ECO:0000256" key="1">
    <source>
        <dbReference type="ARBA" id="ARBA00004876"/>
    </source>
</evidence>
<comment type="pathway">
    <text evidence="1">Amino-acid biosynthesis; L-cysteine biosynthesis; L-cysteine from L-serine: step 1/2.</text>
</comment>
<accession>A0A7S2WQ32</accession>
<dbReference type="PROSITE" id="PS00101">
    <property type="entry name" value="HEXAPEP_TRANSFERASES"/>
    <property type="match status" value="1"/>
</dbReference>
<evidence type="ECO:0000256" key="4">
    <source>
        <dbReference type="ARBA" id="ARBA00022605"/>
    </source>
</evidence>
<name>A0A7S2WQ32_9STRA</name>
<dbReference type="InterPro" id="IPR053376">
    <property type="entry name" value="Serine_acetyltransferase"/>
</dbReference>
<dbReference type="Gene3D" id="2.160.10.10">
    <property type="entry name" value="Hexapeptide repeat proteins"/>
    <property type="match status" value="1"/>
</dbReference>
<dbReference type="SUPFAM" id="SSF51161">
    <property type="entry name" value="Trimeric LpxA-like enzymes"/>
    <property type="match status" value="1"/>
</dbReference>
<dbReference type="InterPro" id="IPR011004">
    <property type="entry name" value="Trimer_LpxA-like_sf"/>
</dbReference>
<keyword evidence="5" id="KW-0808">Transferase</keyword>
<dbReference type="PANTHER" id="PTHR42811">
    <property type="entry name" value="SERINE ACETYLTRANSFERASE"/>
    <property type="match status" value="1"/>
</dbReference>
<dbReference type="InterPro" id="IPR001451">
    <property type="entry name" value="Hexapep"/>
</dbReference>
<dbReference type="GO" id="GO:0009001">
    <property type="term" value="F:serine O-acetyltransferase activity"/>
    <property type="evidence" value="ECO:0007669"/>
    <property type="project" value="UniProtKB-EC"/>
</dbReference>
<dbReference type="EC" id="2.3.1.30" evidence="3"/>
<evidence type="ECO:0000256" key="2">
    <source>
        <dbReference type="ARBA" id="ARBA00007274"/>
    </source>
</evidence>
<dbReference type="InterPro" id="IPR045304">
    <property type="entry name" value="LbH_SAT"/>
</dbReference>
<evidence type="ECO:0000313" key="8">
    <source>
        <dbReference type="EMBL" id="CAD9701710.1"/>
    </source>
</evidence>
<dbReference type="NCBIfam" id="NF041874">
    <property type="entry name" value="EPS_EpsC"/>
    <property type="match status" value="1"/>
</dbReference>
<dbReference type="NCBIfam" id="TIGR01172">
    <property type="entry name" value="cysE"/>
    <property type="match status" value="1"/>
</dbReference>
<reference evidence="8" key="1">
    <citation type="submission" date="2021-01" db="EMBL/GenBank/DDBJ databases">
        <authorList>
            <person name="Corre E."/>
            <person name="Pelletier E."/>
            <person name="Niang G."/>
            <person name="Scheremetjew M."/>
            <person name="Finn R."/>
            <person name="Kale V."/>
            <person name="Holt S."/>
            <person name="Cochrane G."/>
            <person name="Meng A."/>
            <person name="Brown T."/>
            <person name="Cohen L."/>
        </authorList>
    </citation>
    <scope>NUCLEOTIDE SEQUENCE</scope>
    <source>
        <strain evidence="8">CCMP1452</strain>
    </source>
</reference>
<protein>
    <recommendedName>
        <fullName evidence="3">serine O-acetyltransferase</fullName>
        <ecNumber evidence="3">2.3.1.30</ecNumber>
    </recommendedName>
</protein>
<dbReference type="InterPro" id="IPR018357">
    <property type="entry name" value="Hexapep_transf_CS"/>
</dbReference>
<dbReference type="CDD" id="cd03354">
    <property type="entry name" value="LbH_SAT"/>
    <property type="match status" value="1"/>
</dbReference>
<dbReference type="InterPro" id="IPR042122">
    <property type="entry name" value="Ser_AcTrfase_N_sf"/>
</dbReference>
<dbReference type="GO" id="GO:0005737">
    <property type="term" value="C:cytoplasm"/>
    <property type="evidence" value="ECO:0007669"/>
    <property type="project" value="InterPro"/>
</dbReference>
<dbReference type="EMBL" id="HBHI01030312">
    <property type="protein sequence ID" value="CAD9701710.1"/>
    <property type="molecule type" value="Transcribed_RNA"/>
</dbReference>